<organism evidence="3 4">
    <name type="scientific">Nocardioides pocheonensis</name>
    <dbReference type="NCBI Taxonomy" id="661485"/>
    <lineage>
        <taxon>Bacteria</taxon>
        <taxon>Bacillati</taxon>
        <taxon>Actinomycetota</taxon>
        <taxon>Actinomycetes</taxon>
        <taxon>Propionibacteriales</taxon>
        <taxon>Nocardioidaceae</taxon>
        <taxon>Nocardioides</taxon>
    </lineage>
</organism>
<dbReference type="PANTHER" id="PTHR43477">
    <property type="entry name" value="DIHYDROANTICAPSIN 7-DEHYDROGENASE"/>
    <property type="match status" value="1"/>
</dbReference>
<dbReference type="InterPro" id="IPR002347">
    <property type="entry name" value="SDR_fam"/>
</dbReference>
<dbReference type="SUPFAM" id="SSF51735">
    <property type="entry name" value="NAD(P)-binding Rossmann-fold domains"/>
    <property type="match status" value="1"/>
</dbReference>
<dbReference type="InterPro" id="IPR051122">
    <property type="entry name" value="SDR_DHRS6-like"/>
</dbReference>
<dbReference type="GO" id="GO:0016491">
    <property type="term" value="F:oxidoreductase activity"/>
    <property type="evidence" value="ECO:0007669"/>
    <property type="project" value="UniProtKB-KW"/>
</dbReference>
<evidence type="ECO:0000256" key="1">
    <source>
        <dbReference type="ARBA" id="ARBA00006484"/>
    </source>
</evidence>
<dbReference type="InterPro" id="IPR036291">
    <property type="entry name" value="NAD(P)-bd_dom_sf"/>
</dbReference>
<evidence type="ECO:0000313" key="4">
    <source>
        <dbReference type="Proteomes" id="UP000279994"/>
    </source>
</evidence>
<keyword evidence="4" id="KW-1185">Reference proteome</keyword>
<dbReference type="Pfam" id="PF13561">
    <property type="entry name" value="adh_short_C2"/>
    <property type="match status" value="1"/>
</dbReference>
<protein>
    <submittedName>
        <fullName evidence="3">SDR family oxidoreductase</fullName>
    </submittedName>
</protein>
<keyword evidence="2" id="KW-0560">Oxidoreductase</keyword>
<dbReference type="EMBL" id="RJSF01000046">
    <property type="protein sequence ID" value="RNM12215.1"/>
    <property type="molecule type" value="Genomic_DNA"/>
</dbReference>
<dbReference type="Proteomes" id="UP000279994">
    <property type="component" value="Unassembled WGS sequence"/>
</dbReference>
<proteinExistence type="inferred from homology"/>
<dbReference type="PANTHER" id="PTHR43477:SF1">
    <property type="entry name" value="DIHYDROANTICAPSIN 7-DEHYDROGENASE"/>
    <property type="match status" value="1"/>
</dbReference>
<evidence type="ECO:0000256" key="2">
    <source>
        <dbReference type="ARBA" id="ARBA00023002"/>
    </source>
</evidence>
<dbReference type="RefSeq" id="WP_123224797.1">
    <property type="nucleotide sequence ID" value="NZ_RJSF01000046.1"/>
</dbReference>
<comment type="similarity">
    <text evidence="1">Belongs to the short-chain dehydrogenases/reductases (SDR) family.</text>
</comment>
<sequence>MTTTRVAVVTGAASGIGAATVARLAADSLVAGIDVVASPRAGVLDLTADVSQQPHVDAAFARIIADFGHVDVLVNNAGTTGGAHASLCHDSAVEDSDLMMAVNVRGPFPWAKAVLPAMLARRSEHIMNVASIAAQVAFPERCARTASKGAVVAFIRPLAAAYAPAGIRANATCPGVVQTPMTHWRLDRELLRKKVEARVPLGRVARANEFAAAIAVLAGDQLSYITGHTLVLDVGWTAI</sequence>
<accession>A0A3N0GIB4</accession>
<dbReference type="PRINTS" id="PR00080">
    <property type="entry name" value="SDRFAMILY"/>
</dbReference>
<reference evidence="3 4" key="1">
    <citation type="submission" date="2018-11" db="EMBL/GenBank/DDBJ databases">
        <authorList>
            <person name="Li F."/>
        </authorList>
    </citation>
    <scope>NUCLEOTIDE SEQUENCE [LARGE SCALE GENOMIC DNA]</scope>
    <source>
        <strain evidence="3 4">Gsoil 818</strain>
    </source>
</reference>
<dbReference type="PRINTS" id="PR00081">
    <property type="entry name" value="GDHRDH"/>
</dbReference>
<comment type="caution">
    <text evidence="3">The sequence shown here is derived from an EMBL/GenBank/DDBJ whole genome shotgun (WGS) entry which is preliminary data.</text>
</comment>
<dbReference type="OrthoDB" id="5290708at2"/>
<dbReference type="Gene3D" id="3.40.50.720">
    <property type="entry name" value="NAD(P)-binding Rossmann-like Domain"/>
    <property type="match status" value="1"/>
</dbReference>
<evidence type="ECO:0000313" key="3">
    <source>
        <dbReference type="EMBL" id="RNM12215.1"/>
    </source>
</evidence>
<gene>
    <name evidence="3" type="ORF">EFL26_20670</name>
</gene>
<dbReference type="CDD" id="cd05233">
    <property type="entry name" value="SDR_c"/>
    <property type="match status" value="1"/>
</dbReference>
<name>A0A3N0GIB4_9ACTN</name>
<dbReference type="AlphaFoldDB" id="A0A3N0GIB4"/>
<dbReference type="FunFam" id="3.40.50.720:FF:000084">
    <property type="entry name" value="Short-chain dehydrogenase reductase"/>
    <property type="match status" value="1"/>
</dbReference>